<name>A0ABN0X499_9LACT</name>
<evidence type="ECO:0000313" key="2">
    <source>
        <dbReference type="Proteomes" id="UP001501166"/>
    </source>
</evidence>
<protein>
    <submittedName>
        <fullName evidence="1">Uncharacterized protein</fullName>
    </submittedName>
</protein>
<dbReference type="RefSeq" id="WP_343753628.1">
    <property type="nucleotide sequence ID" value="NZ_BAAACW010000027.1"/>
</dbReference>
<sequence length="190" mass="21784">MSDIQIEVQLVKTKDLETDLGSLLKSYTKDQLNELAKELHAETKKSWKKDKIIAAVQESVIDQASTIYAEILEDVFSHLPDTDSQVYRLEKLGAIQAFVPLIEKGFFFVSKEADTYLFIIPDEIKAVWQESMTPVTSEASDERTKKESILKEWKDRQVAIFGSYSAEHLTAVWNRYYDDNLTVKEVADLL</sequence>
<evidence type="ECO:0000313" key="1">
    <source>
        <dbReference type="EMBL" id="GAA0354747.1"/>
    </source>
</evidence>
<keyword evidence="2" id="KW-1185">Reference proteome</keyword>
<dbReference type="Proteomes" id="UP001501166">
    <property type="component" value="Unassembled WGS sequence"/>
</dbReference>
<proteinExistence type="predicted"/>
<gene>
    <name evidence="1" type="ORF">GCM10008932_04690</name>
</gene>
<organism evidence="1 2">
    <name type="scientific">Alkalibacterium iburiense</name>
    <dbReference type="NCBI Taxonomy" id="290589"/>
    <lineage>
        <taxon>Bacteria</taxon>
        <taxon>Bacillati</taxon>
        <taxon>Bacillota</taxon>
        <taxon>Bacilli</taxon>
        <taxon>Lactobacillales</taxon>
        <taxon>Carnobacteriaceae</taxon>
        <taxon>Alkalibacterium</taxon>
    </lineage>
</organism>
<dbReference type="EMBL" id="BAAACW010000027">
    <property type="protein sequence ID" value="GAA0354747.1"/>
    <property type="molecule type" value="Genomic_DNA"/>
</dbReference>
<reference evidence="1 2" key="1">
    <citation type="journal article" date="2019" name="Int. J. Syst. Evol. Microbiol.">
        <title>The Global Catalogue of Microorganisms (GCM) 10K type strain sequencing project: providing services to taxonomists for standard genome sequencing and annotation.</title>
        <authorList>
            <consortium name="The Broad Institute Genomics Platform"/>
            <consortium name="The Broad Institute Genome Sequencing Center for Infectious Disease"/>
            <person name="Wu L."/>
            <person name="Ma J."/>
        </authorList>
    </citation>
    <scope>NUCLEOTIDE SEQUENCE [LARGE SCALE GENOMIC DNA]</scope>
    <source>
        <strain evidence="1 2">JCM 12662</strain>
    </source>
</reference>
<accession>A0ABN0X499</accession>
<comment type="caution">
    <text evidence="1">The sequence shown here is derived from an EMBL/GenBank/DDBJ whole genome shotgun (WGS) entry which is preliminary data.</text>
</comment>